<dbReference type="AlphaFoldDB" id="A0A820CXS7"/>
<evidence type="ECO:0000313" key="3">
    <source>
        <dbReference type="Proteomes" id="UP000663842"/>
    </source>
</evidence>
<dbReference type="Proteomes" id="UP000663887">
    <property type="component" value="Unassembled WGS sequence"/>
</dbReference>
<dbReference type="EMBL" id="CAJNRG010018035">
    <property type="protein sequence ID" value="CAF2245961.1"/>
    <property type="molecule type" value="Genomic_DNA"/>
</dbReference>
<sequence length="394" mass="44819">MDIDEPYIPPSWDSLQGFLPTNREEDSNISLDSMSDKFVSHEPNYFFKEILTPGDFAIQRETVSGTLQLKLEEPNTELQAAAVIAGSQLFSEHFITLPLKSQVTQSDESDTLSLYTPHDSIFSSLPPRVRTDRSGKVVENLYDIYHLKERPEFLYIGDSTAKNVFPEGLADFDKYTVSIGYTPGGNFDECVKNVEMLAGSIQCLRDGVKKYVIFMAINCDVIVKDMWKKWKVNPNIKQAINGLNWGKRKIENIFSDLGIKNITVIFTIPFITDLKRYRSRDHKIIPSYDVNDPNDLETLRELETLAVALETIQLQWSSQVSSISVQIWDLQSVLSDMSKTRKLIGVSVTNWDCMGSIKPFQFENQHWSTDGLHLNKNAAKVIWSKLLCLANEKS</sequence>
<evidence type="ECO:0000313" key="1">
    <source>
        <dbReference type="EMBL" id="CAF2245961.1"/>
    </source>
</evidence>
<accession>A0A820CXS7</accession>
<organism evidence="2 3">
    <name type="scientific">Rotaria magnacalcarata</name>
    <dbReference type="NCBI Taxonomy" id="392030"/>
    <lineage>
        <taxon>Eukaryota</taxon>
        <taxon>Metazoa</taxon>
        <taxon>Spiralia</taxon>
        <taxon>Gnathifera</taxon>
        <taxon>Rotifera</taxon>
        <taxon>Eurotatoria</taxon>
        <taxon>Bdelloidea</taxon>
        <taxon>Philodinida</taxon>
        <taxon>Philodinidae</taxon>
        <taxon>Rotaria</taxon>
    </lineage>
</organism>
<protein>
    <submittedName>
        <fullName evidence="2">Uncharacterized protein</fullName>
    </submittedName>
</protein>
<dbReference type="Proteomes" id="UP000663842">
    <property type="component" value="Unassembled WGS sequence"/>
</dbReference>
<reference evidence="2" key="1">
    <citation type="submission" date="2021-02" db="EMBL/GenBank/DDBJ databases">
        <authorList>
            <person name="Nowell W R."/>
        </authorList>
    </citation>
    <scope>NUCLEOTIDE SEQUENCE</scope>
</reference>
<proteinExistence type="predicted"/>
<comment type="caution">
    <text evidence="2">The sequence shown here is derived from an EMBL/GenBank/DDBJ whole genome shotgun (WGS) entry which is preliminary data.</text>
</comment>
<gene>
    <name evidence="2" type="ORF">UXM345_LOCUS29538</name>
    <name evidence="1" type="ORF">XDN619_LOCUS35057</name>
</gene>
<dbReference type="EMBL" id="CAJOBF010007302">
    <property type="protein sequence ID" value="CAF4229126.1"/>
    <property type="molecule type" value="Genomic_DNA"/>
</dbReference>
<evidence type="ECO:0000313" key="2">
    <source>
        <dbReference type="EMBL" id="CAF4229126.1"/>
    </source>
</evidence>
<name>A0A820CXS7_9BILA</name>